<feature type="transmembrane region" description="Helical" evidence="1">
    <location>
        <begin position="55"/>
        <end position="73"/>
    </location>
</feature>
<reference evidence="2 3" key="1">
    <citation type="submission" date="2018-07" db="EMBL/GenBank/DDBJ databases">
        <title>Draft genome sequence of Ancylomarina sp. M1P.</title>
        <authorList>
            <person name="Yadav S."/>
            <person name="Villanueva L."/>
            <person name="Damste J.S.S."/>
        </authorList>
    </citation>
    <scope>NUCLEOTIDE SEQUENCE [LARGE SCALE GENOMIC DNA]</scope>
    <source>
        <strain evidence="2 3">M1P</strain>
    </source>
</reference>
<accession>A0A425XZ43</accession>
<feature type="transmembrane region" description="Helical" evidence="1">
    <location>
        <begin position="14"/>
        <end position="34"/>
    </location>
</feature>
<comment type="caution">
    <text evidence="2">The sequence shown here is derived from an EMBL/GenBank/DDBJ whole genome shotgun (WGS) entry which is preliminary data.</text>
</comment>
<proteinExistence type="predicted"/>
<dbReference type="EMBL" id="QQWG01000013">
    <property type="protein sequence ID" value="RRG20435.1"/>
    <property type="molecule type" value="Genomic_DNA"/>
</dbReference>
<protein>
    <submittedName>
        <fullName evidence="2">DUF4625 domain-containing protein</fullName>
    </submittedName>
</protein>
<gene>
    <name evidence="2" type="ORF">DWB61_12885</name>
</gene>
<keyword evidence="1" id="KW-0812">Transmembrane</keyword>
<dbReference type="AlphaFoldDB" id="A0A425XZ43"/>
<keyword evidence="1" id="KW-0472">Membrane</keyword>
<evidence type="ECO:0000256" key="1">
    <source>
        <dbReference type="SAM" id="Phobius"/>
    </source>
</evidence>
<keyword evidence="1" id="KW-1133">Transmembrane helix</keyword>
<evidence type="ECO:0000313" key="2">
    <source>
        <dbReference type="EMBL" id="RRG20435.1"/>
    </source>
</evidence>
<dbReference type="InterPro" id="IPR027829">
    <property type="entry name" value="DUF4625"/>
</dbReference>
<keyword evidence="3" id="KW-1185">Reference proteome</keyword>
<dbReference type="Pfam" id="PF15418">
    <property type="entry name" value="DUF4625"/>
    <property type="match status" value="1"/>
</dbReference>
<sequence>MLKVSFNGEVFNDLLFFLPSRFTIFIFASPKYIITKYKPMANFTSPKSRIKKMRFNSKLFICLLTFLPLFGFSDVSQIQTDKISPKIILQSPETYFEVKRGKTIHVNAHLQDNYELESYRIVIRKGGISSDQYADAFSTYHLLDADGNALPTILGLKTFQLNLDIKVDDKAVVGDYNLFLYLKDKAGNEKMIERFFNVCCH</sequence>
<dbReference type="Gene3D" id="2.60.40.4140">
    <property type="match status" value="1"/>
</dbReference>
<evidence type="ECO:0000313" key="3">
    <source>
        <dbReference type="Proteomes" id="UP000285794"/>
    </source>
</evidence>
<organism evidence="2 3">
    <name type="scientific">Ancylomarina euxinus</name>
    <dbReference type="NCBI Taxonomy" id="2283627"/>
    <lineage>
        <taxon>Bacteria</taxon>
        <taxon>Pseudomonadati</taxon>
        <taxon>Bacteroidota</taxon>
        <taxon>Bacteroidia</taxon>
        <taxon>Marinilabiliales</taxon>
        <taxon>Marinifilaceae</taxon>
        <taxon>Ancylomarina</taxon>
    </lineage>
</organism>
<name>A0A425XZ43_9BACT</name>
<dbReference type="Proteomes" id="UP000285794">
    <property type="component" value="Unassembled WGS sequence"/>
</dbReference>